<evidence type="ECO:0008006" key="3">
    <source>
        <dbReference type="Google" id="ProtNLM"/>
    </source>
</evidence>
<protein>
    <recommendedName>
        <fullName evidence="3">Agenet domain-containing protein</fullName>
    </recommendedName>
</protein>
<dbReference type="PANTHER" id="PTHR36805">
    <property type="entry name" value="AGENET DOMAIN-CONTAINING PROTEIN"/>
    <property type="match status" value="1"/>
</dbReference>
<dbReference type="PANTHER" id="PTHR36805:SF7">
    <property type="entry name" value="AGENET DOMAIN-CONTAINING PROTEIN"/>
    <property type="match status" value="1"/>
</dbReference>
<name>A0ABD1YXE1_9MARC</name>
<dbReference type="AlphaFoldDB" id="A0ABD1YXE1"/>
<sequence>MRTSTLGSWLAEFLSIDDHEKLLSFGYRFTIEDDSYFACAPTTRIYIKFGAVMKNPEQNTSEILKKLVIVVLGFALRLMEFEQDKKGRVYCTAAYKDYDDSEEEILAVDVDRVTRENKLMIRPLPPPVLKESLYDQNRDLNVFYAIVRDHLDIGDLVEWWYSDCWWSAEVTSVLEDGHFQV</sequence>
<dbReference type="EMBL" id="JBHFFA010000003">
    <property type="protein sequence ID" value="KAL2635069.1"/>
    <property type="molecule type" value="Genomic_DNA"/>
</dbReference>
<keyword evidence="2" id="KW-1185">Reference proteome</keyword>
<gene>
    <name evidence="1" type="ORF">R1flu_006548</name>
</gene>
<organism evidence="1 2">
    <name type="scientific">Riccia fluitans</name>
    <dbReference type="NCBI Taxonomy" id="41844"/>
    <lineage>
        <taxon>Eukaryota</taxon>
        <taxon>Viridiplantae</taxon>
        <taxon>Streptophyta</taxon>
        <taxon>Embryophyta</taxon>
        <taxon>Marchantiophyta</taxon>
        <taxon>Marchantiopsida</taxon>
        <taxon>Marchantiidae</taxon>
        <taxon>Marchantiales</taxon>
        <taxon>Ricciaceae</taxon>
        <taxon>Riccia</taxon>
    </lineage>
</organism>
<comment type="caution">
    <text evidence="1">The sequence shown here is derived from an EMBL/GenBank/DDBJ whole genome shotgun (WGS) entry which is preliminary data.</text>
</comment>
<reference evidence="1 2" key="1">
    <citation type="submission" date="2024-09" db="EMBL/GenBank/DDBJ databases">
        <title>Chromosome-scale assembly of Riccia fluitans.</title>
        <authorList>
            <person name="Paukszto L."/>
            <person name="Sawicki J."/>
            <person name="Karawczyk K."/>
            <person name="Piernik-Szablinska J."/>
            <person name="Szczecinska M."/>
            <person name="Mazdziarz M."/>
        </authorList>
    </citation>
    <scope>NUCLEOTIDE SEQUENCE [LARGE SCALE GENOMIC DNA]</scope>
    <source>
        <strain evidence="1">Rf_01</strain>
        <tissue evidence="1">Aerial parts of the thallus</tissue>
    </source>
</reference>
<dbReference type="Proteomes" id="UP001605036">
    <property type="component" value="Unassembled WGS sequence"/>
</dbReference>
<evidence type="ECO:0000313" key="1">
    <source>
        <dbReference type="EMBL" id="KAL2635069.1"/>
    </source>
</evidence>
<accession>A0ABD1YXE1</accession>
<evidence type="ECO:0000313" key="2">
    <source>
        <dbReference type="Proteomes" id="UP001605036"/>
    </source>
</evidence>
<proteinExistence type="predicted"/>